<evidence type="ECO:0000313" key="1">
    <source>
        <dbReference type="EMBL" id="USR38360.1"/>
    </source>
</evidence>
<proteinExistence type="predicted"/>
<sequence>MGTTWNLAPLQDWIEANHPNDKHAAELPHSLRRSAYILDYHLTQARDAFAEFQPTGSDGFEMFAAMASFDPKFARAALVHEANVIAAIHTVRNYADIFAQLANTLAMPKPLEIRDCDFGKVANGLPTSDLKTKMQELNASYWFRYLAAFSNISKHRRLLQSKPTTTFADNVTGLRVEEFSYQFKKHEPETTFPCCWAHDLLEEAYTVYRNILQQGQTLNDHVTQ</sequence>
<dbReference type="RefSeq" id="WP_129481520.1">
    <property type="nucleotide sequence ID" value="NZ_CP099397.1"/>
</dbReference>
<dbReference type="Proteomes" id="UP001054897">
    <property type="component" value="Chromosome"/>
</dbReference>
<dbReference type="GeneID" id="300082703"/>
<organism evidence="1 2">
    <name type="scientific">Ectopseudomonas hydrolytica</name>
    <dbReference type="NCBI Taxonomy" id="2493633"/>
    <lineage>
        <taxon>Bacteria</taxon>
        <taxon>Pseudomonadati</taxon>
        <taxon>Pseudomonadota</taxon>
        <taxon>Gammaproteobacteria</taxon>
        <taxon>Pseudomonadales</taxon>
        <taxon>Pseudomonadaceae</taxon>
        <taxon>Ectopseudomonas</taxon>
    </lineage>
</organism>
<evidence type="ECO:0000313" key="2">
    <source>
        <dbReference type="Proteomes" id="UP001054897"/>
    </source>
</evidence>
<gene>
    <name evidence="1" type="ORF">L1F06_017010</name>
</gene>
<reference evidence="1" key="1">
    <citation type="submission" date="2022-06" db="EMBL/GenBank/DDBJ databases">
        <title>Complete genome of Pseudomonas hydrolytica DSWY01T.</title>
        <authorList>
            <person name="Jung J."/>
            <person name="Jeon C.O."/>
        </authorList>
    </citation>
    <scope>NUCLEOTIDE SEQUENCE</scope>
    <source>
        <strain evidence="1">DSWY01</strain>
    </source>
</reference>
<dbReference type="EMBL" id="CP099397">
    <property type="protein sequence ID" value="USR38360.1"/>
    <property type="molecule type" value="Genomic_DNA"/>
</dbReference>
<protein>
    <submittedName>
        <fullName evidence="1">Uncharacterized protein</fullName>
    </submittedName>
</protein>
<name>A0ABY5A438_9GAMM</name>
<keyword evidence="2" id="KW-1185">Reference proteome</keyword>
<accession>A0ABY5A438</accession>